<reference evidence="1" key="1">
    <citation type="submission" date="2018-02" db="EMBL/GenBank/DDBJ databases">
        <title>Rhizophora mucronata_Transcriptome.</title>
        <authorList>
            <person name="Meera S.P."/>
            <person name="Sreeshan A."/>
            <person name="Augustine A."/>
        </authorList>
    </citation>
    <scope>NUCLEOTIDE SEQUENCE</scope>
    <source>
        <tissue evidence="1">Leaf</tissue>
    </source>
</reference>
<sequence length="31" mass="3641">MSCWVCFFARTCYLSALLDICVKPNNWLMVL</sequence>
<organism evidence="1">
    <name type="scientific">Rhizophora mucronata</name>
    <name type="common">Asiatic mangrove</name>
    <dbReference type="NCBI Taxonomy" id="61149"/>
    <lineage>
        <taxon>Eukaryota</taxon>
        <taxon>Viridiplantae</taxon>
        <taxon>Streptophyta</taxon>
        <taxon>Embryophyta</taxon>
        <taxon>Tracheophyta</taxon>
        <taxon>Spermatophyta</taxon>
        <taxon>Magnoliopsida</taxon>
        <taxon>eudicotyledons</taxon>
        <taxon>Gunneridae</taxon>
        <taxon>Pentapetalae</taxon>
        <taxon>rosids</taxon>
        <taxon>fabids</taxon>
        <taxon>Malpighiales</taxon>
        <taxon>Rhizophoraceae</taxon>
        <taxon>Rhizophora</taxon>
    </lineage>
</organism>
<accession>A0A2P2JUK8</accession>
<dbReference type="EMBL" id="GGEC01016652">
    <property type="protein sequence ID" value="MBW97135.1"/>
    <property type="molecule type" value="Transcribed_RNA"/>
</dbReference>
<dbReference type="AlphaFoldDB" id="A0A2P2JUK8"/>
<name>A0A2P2JUK8_RHIMU</name>
<evidence type="ECO:0000313" key="1">
    <source>
        <dbReference type="EMBL" id="MBW97135.1"/>
    </source>
</evidence>
<proteinExistence type="predicted"/>
<protein>
    <submittedName>
        <fullName evidence="1">Uncharacterized protein</fullName>
    </submittedName>
</protein>